<dbReference type="FunFam" id="3.40.50.300:FF:000935">
    <property type="entry name" value="Mitochondrial Rho GTPase"/>
    <property type="match status" value="1"/>
</dbReference>
<keyword evidence="8" id="KW-1185">Reference proteome</keyword>
<dbReference type="GO" id="GO:0003924">
    <property type="term" value="F:GTPase activity"/>
    <property type="evidence" value="ECO:0007669"/>
    <property type="project" value="InterPro"/>
</dbReference>
<dbReference type="PANTHER" id="PTHR24072">
    <property type="entry name" value="RHO FAMILY GTPASE"/>
    <property type="match status" value="1"/>
</dbReference>
<evidence type="ECO:0000256" key="3">
    <source>
        <dbReference type="ARBA" id="ARBA00022741"/>
    </source>
</evidence>
<dbReference type="Gramene" id="TRITD5Bv1G227340.8">
    <property type="protein sequence ID" value="TRITD5Bv1G227340.8"/>
    <property type="gene ID" value="TRITD5Bv1G227340"/>
</dbReference>
<proteinExistence type="inferred from homology"/>
<evidence type="ECO:0000256" key="2">
    <source>
        <dbReference type="ARBA" id="ARBA00010142"/>
    </source>
</evidence>
<sequence>MAAAAANLAGRPGVRVVVIGDPGTGKSSLVVAVATEQFPENVPKVMPHTRLPADYFPDRVPITIVDTSSSPEQKPKLIAECQAADAVVLTYACDRLSTLDRLSSYWLPELRRIQLKAPVIVVGCKLDLRDDQQNSLEQTMAPIMQSFREIETCIECSALRQIQVPEVFYYAQKAVLHPTAPLFDQEAQSLKPRCVRALKRIFILCDHDRDGALSDVELNDFQVCIH</sequence>
<accession>A0A9R1ASN7</accession>
<organism evidence="7 8">
    <name type="scientific">Triticum turgidum subsp. durum</name>
    <name type="common">Durum wheat</name>
    <name type="synonym">Triticum durum</name>
    <dbReference type="NCBI Taxonomy" id="4567"/>
    <lineage>
        <taxon>Eukaryota</taxon>
        <taxon>Viridiplantae</taxon>
        <taxon>Streptophyta</taxon>
        <taxon>Embryophyta</taxon>
        <taxon>Tracheophyta</taxon>
        <taxon>Spermatophyta</taxon>
        <taxon>Magnoliopsida</taxon>
        <taxon>Liliopsida</taxon>
        <taxon>Poales</taxon>
        <taxon>Poaceae</taxon>
        <taxon>BOP clade</taxon>
        <taxon>Pooideae</taxon>
        <taxon>Triticodae</taxon>
        <taxon>Triticeae</taxon>
        <taxon>Triticinae</taxon>
        <taxon>Triticum</taxon>
    </lineage>
</organism>
<dbReference type="SMART" id="SM00174">
    <property type="entry name" value="RHO"/>
    <property type="match status" value="1"/>
</dbReference>
<name>A0A9R1ASN7_TRITD</name>
<dbReference type="InterPro" id="IPR027417">
    <property type="entry name" value="P-loop_NTPase"/>
</dbReference>
<keyword evidence="3" id="KW-0547">Nucleotide-binding</keyword>
<keyword evidence="4" id="KW-0342">GTP-binding</keyword>
<evidence type="ECO:0000256" key="5">
    <source>
        <dbReference type="ARBA" id="ARBA00023288"/>
    </source>
</evidence>
<dbReference type="SUPFAM" id="SSF52540">
    <property type="entry name" value="P-loop containing nucleoside triphosphate hydrolases"/>
    <property type="match status" value="1"/>
</dbReference>
<dbReference type="SMART" id="SM00175">
    <property type="entry name" value="RAB"/>
    <property type="match status" value="1"/>
</dbReference>
<dbReference type="Gene3D" id="3.40.50.300">
    <property type="entry name" value="P-loop containing nucleotide triphosphate hydrolases"/>
    <property type="match status" value="1"/>
</dbReference>
<dbReference type="EMBL" id="LT934120">
    <property type="protein sequence ID" value="VAI38766.1"/>
    <property type="molecule type" value="Genomic_DNA"/>
</dbReference>
<dbReference type="PRINTS" id="PR00449">
    <property type="entry name" value="RASTRNSFRMNG"/>
</dbReference>
<dbReference type="InterPro" id="IPR018247">
    <property type="entry name" value="EF_Hand_1_Ca_BS"/>
</dbReference>
<dbReference type="PROSITE" id="PS51423">
    <property type="entry name" value="MIRO"/>
    <property type="match status" value="1"/>
</dbReference>
<evidence type="ECO:0000256" key="1">
    <source>
        <dbReference type="ARBA" id="ARBA00004170"/>
    </source>
</evidence>
<dbReference type="Gene3D" id="1.10.238.10">
    <property type="entry name" value="EF-hand"/>
    <property type="match status" value="1"/>
</dbReference>
<reference evidence="7 8" key="1">
    <citation type="submission" date="2017-09" db="EMBL/GenBank/DDBJ databases">
        <authorList>
            <consortium name="International Durum Wheat Genome Sequencing Consortium (IDWGSC)"/>
            <person name="Milanesi L."/>
        </authorList>
    </citation>
    <scope>NUCLEOTIDE SEQUENCE [LARGE SCALE GENOMIC DNA]</scope>
    <source>
        <strain evidence="8">cv. Svevo</strain>
    </source>
</reference>
<dbReference type="PROSITE" id="PS00018">
    <property type="entry name" value="EF_HAND_1"/>
    <property type="match status" value="1"/>
</dbReference>
<protein>
    <recommendedName>
        <fullName evidence="6">Miro domain-containing protein</fullName>
    </recommendedName>
</protein>
<evidence type="ECO:0000259" key="6">
    <source>
        <dbReference type="PROSITE" id="PS51423"/>
    </source>
</evidence>
<evidence type="ECO:0000313" key="7">
    <source>
        <dbReference type="EMBL" id="VAI38766.1"/>
    </source>
</evidence>
<gene>
    <name evidence="7" type="ORF">TRITD_5Bv1G227340</name>
</gene>
<dbReference type="Proteomes" id="UP000324705">
    <property type="component" value="Chromosome 5B"/>
</dbReference>
<keyword evidence="5" id="KW-0449">Lipoprotein</keyword>
<dbReference type="InterPro" id="IPR020860">
    <property type="entry name" value="MIRO_dom"/>
</dbReference>
<dbReference type="Pfam" id="PF00071">
    <property type="entry name" value="Ras"/>
    <property type="match status" value="1"/>
</dbReference>
<dbReference type="GO" id="GO:0005525">
    <property type="term" value="F:GTP binding"/>
    <property type="evidence" value="ECO:0007669"/>
    <property type="project" value="UniProtKB-KW"/>
</dbReference>
<evidence type="ECO:0000313" key="8">
    <source>
        <dbReference type="Proteomes" id="UP000324705"/>
    </source>
</evidence>
<comment type="similarity">
    <text evidence="2">Belongs to the small GTPase superfamily. Rho family.</text>
</comment>
<dbReference type="InterPro" id="IPR003578">
    <property type="entry name" value="Small_GTPase_Rho"/>
</dbReference>
<dbReference type="CDD" id="cd01893">
    <property type="entry name" value="Miro1"/>
    <property type="match status" value="1"/>
</dbReference>
<evidence type="ECO:0000256" key="4">
    <source>
        <dbReference type="ARBA" id="ARBA00023134"/>
    </source>
</evidence>
<dbReference type="InterPro" id="IPR001806">
    <property type="entry name" value="Small_GTPase"/>
</dbReference>
<dbReference type="AlphaFoldDB" id="A0A9R1ASN7"/>
<comment type="subcellular location">
    <subcellularLocation>
        <location evidence="1">Membrane</location>
        <topology evidence="1">Peripheral membrane protein</topology>
    </subcellularLocation>
</comment>
<dbReference type="GO" id="GO:0007264">
    <property type="term" value="P:small GTPase-mediated signal transduction"/>
    <property type="evidence" value="ECO:0007669"/>
    <property type="project" value="InterPro"/>
</dbReference>
<dbReference type="GO" id="GO:0016020">
    <property type="term" value="C:membrane"/>
    <property type="evidence" value="ECO:0007669"/>
    <property type="project" value="UniProtKB-SubCell"/>
</dbReference>
<feature type="domain" description="Miro" evidence="6">
    <location>
        <begin position="11"/>
        <end position="177"/>
    </location>
</feature>